<evidence type="ECO:0000256" key="2">
    <source>
        <dbReference type="ARBA" id="ARBA00022448"/>
    </source>
</evidence>
<dbReference type="EMBL" id="BAABHV010000022">
    <property type="protein sequence ID" value="GAA5061808.1"/>
    <property type="molecule type" value="Genomic_DNA"/>
</dbReference>
<evidence type="ECO:0000256" key="8">
    <source>
        <dbReference type="ARBA" id="ARBA00023136"/>
    </source>
</evidence>
<feature type="compositionally biased region" description="Low complexity" evidence="10">
    <location>
        <begin position="119"/>
        <end position="134"/>
    </location>
</feature>
<sequence>MFDIGATELLLIIVVAILVIGPKDMPLAMRTAGRWIGKFRKLSGHFRTGLDAMVREAELEDMEKKWKAQNEKIMREHPEGVPGQMEPTGAYPPEKAAELKRLAQEKSAANEKSGETVSGAEAKAATAKPGTTAASDEKSAQSAATPSKDEG</sequence>
<comment type="subunit">
    <text evidence="9">The Tat system comprises two distinct complexes: a TatABC complex, containing multiple copies of TatA, TatB and TatC subunits, and a separate TatA complex, containing only TatA subunits. Substrates initially bind to the TatABC complex, which probably triggers association of the separate TatA complex to form the active translocon.</text>
</comment>
<dbReference type="Proteomes" id="UP001500518">
    <property type="component" value="Unassembled WGS sequence"/>
</dbReference>
<proteinExistence type="inferred from homology"/>
<evidence type="ECO:0000313" key="13">
    <source>
        <dbReference type="Proteomes" id="UP001500518"/>
    </source>
</evidence>
<keyword evidence="3 9" id="KW-1003">Cell membrane</keyword>
<comment type="caution">
    <text evidence="12">The sequence shown here is derived from an EMBL/GenBank/DDBJ whole genome shotgun (WGS) entry which is preliminary data.</text>
</comment>
<dbReference type="NCBIfam" id="TIGR01410">
    <property type="entry name" value="tatB"/>
    <property type="match status" value="1"/>
</dbReference>
<dbReference type="PANTHER" id="PTHR33162:SF1">
    <property type="entry name" value="SEC-INDEPENDENT PROTEIN TRANSLOCASE PROTEIN TATA, CHLOROPLASTIC"/>
    <property type="match status" value="1"/>
</dbReference>
<evidence type="ECO:0000256" key="5">
    <source>
        <dbReference type="ARBA" id="ARBA00022927"/>
    </source>
</evidence>
<comment type="similarity">
    <text evidence="9">Belongs to the TatB family.</text>
</comment>
<evidence type="ECO:0000256" key="4">
    <source>
        <dbReference type="ARBA" id="ARBA00022692"/>
    </source>
</evidence>
<accession>A0ABP9KQR7</accession>
<dbReference type="HAMAP" id="MF_00237">
    <property type="entry name" value="TatB"/>
    <property type="match status" value="1"/>
</dbReference>
<keyword evidence="8 9" id="KW-0472">Membrane</keyword>
<dbReference type="Gene3D" id="1.20.5.3310">
    <property type="match status" value="1"/>
</dbReference>
<name>A0ABP9KQR7_9SPHN</name>
<evidence type="ECO:0000256" key="9">
    <source>
        <dbReference type="HAMAP-Rule" id="MF_00237"/>
    </source>
</evidence>
<keyword evidence="4 9" id="KW-0812">Transmembrane</keyword>
<feature type="region of interest" description="Disordered" evidence="10">
    <location>
        <begin position="75"/>
        <end position="151"/>
    </location>
</feature>
<evidence type="ECO:0000256" key="11">
    <source>
        <dbReference type="SAM" id="Phobius"/>
    </source>
</evidence>
<dbReference type="RefSeq" id="WP_346033966.1">
    <property type="nucleotide sequence ID" value="NZ_BAABHV010000022.1"/>
</dbReference>
<evidence type="ECO:0000256" key="1">
    <source>
        <dbReference type="ARBA" id="ARBA00004167"/>
    </source>
</evidence>
<keyword evidence="6 9" id="KW-1133">Transmembrane helix</keyword>
<keyword evidence="7 9" id="KW-0811">Translocation</keyword>
<dbReference type="PRINTS" id="PR01506">
    <property type="entry name" value="TATBPROTEIN"/>
</dbReference>
<protein>
    <recommendedName>
        <fullName evidence="9">Sec-independent protein translocase protein TatB</fullName>
    </recommendedName>
</protein>
<dbReference type="PANTHER" id="PTHR33162">
    <property type="entry name" value="SEC-INDEPENDENT PROTEIN TRANSLOCASE PROTEIN TATA, CHLOROPLASTIC"/>
    <property type="match status" value="1"/>
</dbReference>
<keyword evidence="13" id="KW-1185">Reference proteome</keyword>
<evidence type="ECO:0000256" key="6">
    <source>
        <dbReference type="ARBA" id="ARBA00022989"/>
    </source>
</evidence>
<dbReference type="InterPro" id="IPR003369">
    <property type="entry name" value="TatA/B/E"/>
</dbReference>
<keyword evidence="5 9" id="KW-0653">Protein transport</keyword>
<evidence type="ECO:0000256" key="7">
    <source>
        <dbReference type="ARBA" id="ARBA00023010"/>
    </source>
</evidence>
<reference evidence="13" key="1">
    <citation type="journal article" date="2019" name="Int. J. Syst. Evol. Microbiol.">
        <title>The Global Catalogue of Microorganisms (GCM) 10K type strain sequencing project: providing services to taxonomists for standard genome sequencing and annotation.</title>
        <authorList>
            <consortium name="The Broad Institute Genomics Platform"/>
            <consortium name="The Broad Institute Genome Sequencing Center for Infectious Disease"/>
            <person name="Wu L."/>
            <person name="Ma J."/>
        </authorList>
    </citation>
    <scope>NUCLEOTIDE SEQUENCE [LARGE SCALE GENOMIC DNA]</scope>
    <source>
        <strain evidence="13">JCM 18014</strain>
    </source>
</reference>
<gene>
    <name evidence="9 12" type="primary">tatB</name>
    <name evidence="12" type="ORF">GCM10023208_31600</name>
</gene>
<dbReference type="InterPro" id="IPR018448">
    <property type="entry name" value="TatB"/>
</dbReference>
<evidence type="ECO:0000313" key="12">
    <source>
        <dbReference type="EMBL" id="GAA5061808.1"/>
    </source>
</evidence>
<evidence type="ECO:0000256" key="3">
    <source>
        <dbReference type="ARBA" id="ARBA00022475"/>
    </source>
</evidence>
<dbReference type="Pfam" id="PF02416">
    <property type="entry name" value="TatA_B_E"/>
    <property type="match status" value="1"/>
</dbReference>
<feature type="compositionally biased region" description="Basic and acidic residues" evidence="10">
    <location>
        <begin position="95"/>
        <end position="114"/>
    </location>
</feature>
<evidence type="ECO:0000256" key="10">
    <source>
        <dbReference type="SAM" id="MobiDB-lite"/>
    </source>
</evidence>
<organism evidence="12 13">
    <name type="scientific">Erythrobacter westpacificensis</name>
    <dbReference type="NCBI Taxonomy" id="1055231"/>
    <lineage>
        <taxon>Bacteria</taxon>
        <taxon>Pseudomonadati</taxon>
        <taxon>Pseudomonadota</taxon>
        <taxon>Alphaproteobacteria</taxon>
        <taxon>Sphingomonadales</taxon>
        <taxon>Erythrobacteraceae</taxon>
        <taxon>Erythrobacter/Porphyrobacter group</taxon>
        <taxon>Erythrobacter</taxon>
    </lineage>
</organism>
<comment type="function">
    <text evidence="9">Part of the twin-arginine translocation (Tat) system that transports large folded proteins containing a characteristic twin-arginine motif in their signal peptide across membranes. Together with TatC, TatB is part of a receptor directly interacting with Tat signal peptides. TatB may form an oligomeric binding site that transiently accommodates folded Tat precursor proteins before their translocation.</text>
</comment>
<comment type="subcellular location">
    <subcellularLocation>
        <location evidence="9">Cell membrane</location>
        <topology evidence="9">Single-pass membrane protein</topology>
    </subcellularLocation>
    <subcellularLocation>
        <location evidence="1">Membrane</location>
        <topology evidence="1">Single-pass membrane protein</topology>
    </subcellularLocation>
</comment>
<keyword evidence="2 9" id="KW-0813">Transport</keyword>
<feature type="transmembrane region" description="Helical" evidence="11">
    <location>
        <begin position="6"/>
        <end position="22"/>
    </location>
</feature>